<evidence type="ECO:0000313" key="2">
    <source>
        <dbReference type="EMBL" id="CAD9082294.1"/>
    </source>
</evidence>
<evidence type="ECO:0000256" key="1">
    <source>
        <dbReference type="SAM" id="MobiDB-lite"/>
    </source>
</evidence>
<accession>A0A7S1KRE4</accession>
<evidence type="ECO:0008006" key="3">
    <source>
        <dbReference type="Google" id="ProtNLM"/>
    </source>
</evidence>
<dbReference type="EMBL" id="HBGD01006654">
    <property type="protein sequence ID" value="CAD9082294.1"/>
    <property type="molecule type" value="Transcribed_RNA"/>
</dbReference>
<reference evidence="2" key="1">
    <citation type="submission" date="2021-01" db="EMBL/GenBank/DDBJ databases">
        <authorList>
            <person name="Corre E."/>
            <person name="Pelletier E."/>
            <person name="Niang G."/>
            <person name="Scheremetjew M."/>
            <person name="Finn R."/>
            <person name="Kale V."/>
            <person name="Holt S."/>
            <person name="Cochrane G."/>
            <person name="Meng A."/>
            <person name="Brown T."/>
            <person name="Cohen L."/>
        </authorList>
    </citation>
    <scope>NUCLEOTIDE SEQUENCE</scope>
    <source>
        <strain evidence="2">WS</strain>
    </source>
</reference>
<dbReference type="InterPro" id="IPR032675">
    <property type="entry name" value="LRR_dom_sf"/>
</dbReference>
<proteinExistence type="predicted"/>
<dbReference type="SUPFAM" id="SSF52047">
    <property type="entry name" value="RNI-like"/>
    <property type="match status" value="1"/>
</dbReference>
<feature type="region of interest" description="Disordered" evidence="1">
    <location>
        <begin position="102"/>
        <end position="133"/>
    </location>
</feature>
<gene>
    <name evidence="2" type="ORF">PCOS0759_LOCUS5534</name>
</gene>
<sequence length="696" mass="77967">MVQQTTTSATSSSMQNSQKPASLAALATTSVDAKFPQPTTTTAAPMRARTPTSTMQQHQGASSSAGAPGPSFAPLVSFPSHMTGGIQANKALLPGQGISSNIAPGNIASQSTKPPPHITLQQQQQQKKRVPPSAISTNPIAPNATTRIAPVSPSTIVVSPLNTPPAASIVSPVLSPLICAERNLSTSPRIEEIVPLPYPLHDVLPMEILAFIASFLTIQERLTKFRVLSSYYNTIMHTQQESALDLSENSSVGIFGAMFGNVAVSGIVMDDVLIDIILDHLDAIKHQIRHVRMICLSGDNGKEYFEKSIRVLKELDHLVELSACFSSFVSRMPVLVGECFKLLSQKKTLKHLHIEGHLWWKQKIIAFPHIEILEKTELADFESLPALTTFIGDMCIPAQKWELLRRLESIHMRTANATMKSLVETLQNGAQYIKSVALHLKNATLRDRIIEVTRLMKQCEYLHSISLQSERRDDILGEEIIPQLGSLVKELNLSHHFYIEDIHACPAVHTLELSMGDIQQSDISSRKSSELTNLMCYSVRLLKLSCVQNLISTYNLLKWVHCFPNANWNDSEIGVYVLIGAKMHLQDNLAELIDFVRSVWLEEDCLHYMGLHREWINRECDILVRNAEAFWQKVQSDEITEWQHLFNLDTDQKLQIEQEAQEQFLENIQDVIYPLKYLSFEYISLTLYGNSNDFTE</sequence>
<feature type="compositionally biased region" description="Low complexity" evidence="1">
    <location>
        <begin position="38"/>
        <end position="74"/>
    </location>
</feature>
<name>A0A7S1KRE4_9EUKA</name>
<dbReference type="AlphaFoldDB" id="A0A7S1KRE4"/>
<organism evidence="2">
    <name type="scientific">Percolomonas cosmopolitus</name>
    <dbReference type="NCBI Taxonomy" id="63605"/>
    <lineage>
        <taxon>Eukaryota</taxon>
        <taxon>Discoba</taxon>
        <taxon>Heterolobosea</taxon>
        <taxon>Tetramitia</taxon>
        <taxon>Eutetramitia</taxon>
        <taxon>Percolomonadidae</taxon>
        <taxon>Percolomonas</taxon>
    </lineage>
</organism>
<feature type="region of interest" description="Disordered" evidence="1">
    <location>
        <begin position="1"/>
        <end position="78"/>
    </location>
</feature>
<protein>
    <recommendedName>
        <fullName evidence="3">F-box domain-containing protein</fullName>
    </recommendedName>
</protein>
<dbReference type="Gene3D" id="3.80.10.10">
    <property type="entry name" value="Ribonuclease Inhibitor"/>
    <property type="match status" value="1"/>
</dbReference>
<feature type="compositionally biased region" description="Polar residues" evidence="1">
    <location>
        <begin position="102"/>
        <end position="112"/>
    </location>
</feature>
<feature type="compositionally biased region" description="Low complexity" evidence="1">
    <location>
        <begin position="1"/>
        <end position="18"/>
    </location>
</feature>